<name>A2SF10_METPP</name>
<evidence type="ECO:0000313" key="3">
    <source>
        <dbReference type="Proteomes" id="UP000000366"/>
    </source>
</evidence>
<dbReference type="EMBL" id="CP000555">
    <property type="protein sequence ID" value="ABM94149.1"/>
    <property type="molecule type" value="Genomic_DNA"/>
</dbReference>
<dbReference type="Proteomes" id="UP000000366">
    <property type="component" value="Plasmid RPME01"/>
</dbReference>
<organism evidence="1 3">
    <name type="scientific">Methylibium petroleiphilum (strain ATCC BAA-1232 / LMG 22953 / PM1)</name>
    <dbReference type="NCBI Taxonomy" id="420662"/>
    <lineage>
        <taxon>Bacteria</taxon>
        <taxon>Pseudomonadati</taxon>
        <taxon>Pseudomonadota</taxon>
        <taxon>Betaproteobacteria</taxon>
        <taxon>Burkholderiales</taxon>
        <taxon>Sphaerotilaceae</taxon>
        <taxon>Methylibium</taxon>
    </lineage>
</organism>
<reference evidence="1 3" key="1">
    <citation type="journal article" date="2007" name="J. Bacteriol.">
        <title>Whole-genome analysis of the methyl tert-butyl ether-degrading beta-proteobacterium Methylibium petroleiphilum PM1.</title>
        <authorList>
            <person name="Kane S.R."/>
            <person name="Chakicherla A.Y."/>
            <person name="Chain P.S.G."/>
            <person name="Schmidt R."/>
            <person name="Shin M.W."/>
            <person name="Legler T.C."/>
            <person name="Scow K.M."/>
            <person name="Larimer F.W."/>
            <person name="Lucas S.M."/>
            <person name="Richardson P.M."/>
            <person name="Hristova K.R."/>
        </authorList>
    </citation>
    <scope>NUCLEOTIDE SEQUENCE [LARGE SCALE GENOMIC DNA]</scope>
    <source>
        <strain evidence="3">ATCC BAA-1232 / LMG 22953 / PM1</strain>
        <strain evidence="1">PM1</strain>
        <plasmid evidence="2">PM1</plasmid>
        <plasmid evidence="2 3">RPME01</plasmid>
    </source>
</reference>
<dbReference type="Proteomes" id="UP000000366">
    <property type="component" value="Chromosome"/>
</dbReference>
<reference evidence="1" key="2">
    <citation type="submission" date="2007-01" db="EMBL/GenBank/DDBJ databases">
        <authorList>
            <person name="Copeland A."/>
            <person name="Lucas S."/>
            <person name="Lapidus A."/>
            <person name="Barry K."/>
            <person name="Detter J.C."/>
            <person name="Glavina del Rio T."/>
            <person name="Hammon N."/>
            <person name="Dalin E."/>
            <person name="Tice H."/>
            <person name="Pitluck S."/>
            <person name="Chain P."/>
            <person name="Malfatti S."/>
            <person name="Shin M."/>
            <person name="Vergez L."/>
            <person name="Schmutz J."/>
            <person name="Larimer F."/>
            <person name="Land M."/>
            <person name="Hauser L."/>
            <person name="Richardson P."/>
        </authorList>
    </citation>
    <scope>NUCLEOTIDE SEQUENCE</scope>
    <source>
        <strain evidence="1">PM1</strain>
        <plasmid evidence="2">RPME01</plasmid>
    </source>
</reference>
<accession>A2SF10</accession>
<dbReference type="HOGENOM" id="CLU_1794261_0_0_4"/>
<gene>
    <name evidence="1" type="ordered locus">Mpe_A3831</name>
    <name evidence="2" type="ordered locus">Mpe_B0181</name>
</gene>
<evidence type="ECO:0000313" key="1">
    <source>
        <dbReference type="EMBL" id="ABM94149.1"/>
    </source>
</evidence>
<dbReference type="EMBL" id="CP000556">
    <property type="protein sequence ID" value="ABM96957.1"/>
    <property type="molecule type" value="Genomic_DNA"/>
</dbReference>
<proteinExistence type="predicted"/>
<dbReference type="KEGG" id="mpt:Mpe_A3831"/>
<keyword evidence="3" id="KW-1185">Reference proteome</keyword>
<dbReference type="AlphaFoldDB" id="A2SF10"/>
<evidence type="ECO:0000313" key="2">
    <source>
        <dbReference type="EMBL" id="ABM96957.1"/>
    </source>
</evidence>
<keyword evidence="2" id="KW-0614">Plasmid</keyword>
<dbReference type="STRING" id="420662.Mpe_A3831"/>
<dbReference type="KEGG" id="mpt:Mpe_B0181"/>
<sequence>MHLRRGGSAVLDAEDRGGCRMKLESGRASIVIRTGTPGTVVFEVMGSTGEVLAKSMPFPTICRLEAALASMGAAVDGTWRATCGPEGGTLLLVGRRRIPLHGTPSEAEVSLAIQVVAEARIIDLRPEGRRRQDLTGLRCDLSDG</sequence>
<protein>
    <submittedName>
        <fullName evidence="1">Uncharacterized protein</fullName>
    </submittedName>
</protein>
<geneLocation type="plasmid" evidence="2 3">
    <name>RPME01</name>
</geneLocation>